<evidence type="ECO:0000313" key="2">
    <source>
        <dbReference type="Proteomes" id="UP000050761"/>
    </source>
</evidence>
<reference evidence="1 2" key="1">
    <citation type="submission" date="2018-11" db="EMBL/GenBank/DDBJ databases">
        <authorList>
            <consortium name="Pathogen Informatics"/>
        </authorList>
    </citation>
    <scope>NUCLEOTIDE SEQUENCE [LARGE SCALE GENOMIC DNA]</scope>
</reference>
<protein>
    <submittedName>
        <fullName evidence="3">Zinc finger protein</fullName>
    </submittedName>
</protein>
<dbReference type="WBParaSite" id="HPBE_0000591501-mRNA-1">
    <property type="protein sequence ID" value="HPBE_0000591501-mRNA-1"/>
    <property type="gene ID" value="HPBE_0000591501"/>
</dbReference>
<dbReference type="AlphaFoldDB" id="A0A183FGU2"/>
<evidence type="ECO:0000313" key="3">
    <source>
        <dbReference type="WBParaSite" id="HPBE_0000591501-mRNA-1"/>
    </source>
</evidence>
<accession>A0A3P7YNC3</accession>
<evidence type="ECO:0000313" key="1">
    <source>
        <dbReference type="EMBL" id="VDO66243.1"/>
    </source>
</evidence>
<name>A0A183FGU2_HELPZ</name>
<sequence length="141" mass="15325">MAQMATEAVAQTVPLEGVVIVLPAGPHRVIRLADGNLCAVPEHLSPEEEQVVARQKSSDLYKYRQEAAEQEVIDISSCNVRVVAAPQESCEEQQDCVQEQLVDLDTSKQGATVESKPSATILKIEADVSVHSATYQGIWPQ</sequence>
<proteinExistence type="predicted"/>
<reference evidence="3" key="2">
    <citation type="submission" date="2019-09" db="UniProtKB">
        <authorList>
            <consortium name="WormBaseParasite"/>
        </authorList>
    </citation>
    <scope>IDENTIFICATION</scope>
</reference>
<organism evidence="2 3">
    <name type="scientific">Heligmosomoides polygyrus</name>
    <name type="common">Parasitic roundworm</name>
    <dbReference type="NCBI Taxonomy" id="6339"/>
    <lineage>
        <taxon>Eukaryota</taxon>
        <taxon>Metazoa</taxon>
        <taxon>Ecdysozoa</taxon>
        <taxon>Nematoda</taxon>
        <taxon>Chromadorea</taxon>
        <taxon>Rhabditida</taxon>
        <taxon>Rhabditina</taxon>
        <taxon>Rhabditomorpha</taxon>
        <taxon>Strongyloidea</taxon>
        <taxon>Heligmosomidae</taxon>
        <taxon>Heligmosomoides</taxon>
    </lineage>
</organism>
<gene>
    <name evidence="1" type="ORF">HPBE_LOCUS5916</name>
</gene>
<dbReference type="Proteomes" id="UP000050761">
    <property type="component" value="Unassembled WGS sequence"/>
</dbReference>
<dbReference type="EMBL" id="UZAH01025563">
    <property type="protein sequence ID" value="VDO66243.1"/>
    <property type="molecule type" value="Genomic_DNA"/>
</dbReference>
<accession>A0A183FGU2</accession>
<keyword evidence="2" id="KW-1185">Reference proteome</keyword>